<evidence type="ECO:0000313" key="2">
    <source>
        <dbReference type="Proteomes" id="UP000789525"/>
    </source>
</evidence>
<dbReference type="Proteomes" id="UP000789525">
    <property type="component" value="Unassembled WGS sequence"/>
</dbReference>
<protein>
    <submittedName>
        <fullName evidence="1">14500_t:CDS:1</fullName>
    </submittedName>
</protein>
<sequence length="68" mass="7180">FGEGPDGGQLCGSLEWIGVSESPLAMLVEPQVDLAVTMSCGGVLCDYSLEGFASATLEDNSYELVQHR</sequence>
<dbReference type="EMBL" id="CAJVPT010027956">
    <property type="protein sequence ID" value="CAG8685682.1"/>
    <property type="molecule type" value="Genomic_DNA"/>
</dbReference>
<gene>
    <name evidence="1" type="ORF">ACOLOM_LOCUS9538</name>
</gene>
<keyword evidence="2" id="KW-1185">Reference proteome</keyword>
<organism evidence="1 2">
    <name type="scientific">Acaulospora colombiana</name>
    <dbReference type="NCBI Taxonomy" id="27376"/>
    <lineage>
        <taxon>Eukaryota</taxon>
        <taxon>Fungi</taxon>
        <taxon>Fungi incertae sedis</taxon>
        <taxon>Mucoromycota</taxon>
        <taxon>Glomeromycotina</taxon>
        <taxon>Glomeromycetes</taxon>
        <taxon>Diversisporales</taxon>
        <taxon>Acaulosporaceae</taxon>
        <taxon>Acaulospora</taxon>
    </lineage>
</organism>
<feature type="non-terminal residue" evidence="1">
    <location>
        <position position="1"/>
    </location>
</feature>
<evidence type="ECO:0000313" key="1">
    <source>
        <dbReference type="EMBL" id="CAG8685682.1"/>
    </source>
</evidence>
<comment type="caution">
    <text evidence="1">The sequence shown here is derived from an EMBL/GenBank/DDBJ whole genome shotgun (WGS) entry which is preliminary data.</text>
</comment>
<accession>A0ACA9P0S1</accession>
<proteinExistence type="predicted"/>
<name>A0ACA9P0S1_9GLOM</name>
<reference evidence="1" key="1">
    <citation type="submission" date="2021-06" db="EMBL/GenBank/DDBJ databases">
        <authorList>
            <person name="Kallberg Y."/>
            <person name="Tangrot J."/>
            <person name="Rosling A."/>
        </authorList>
    </citation>
    <scope>NUCLEOTIDE SEQUENCE</scope>
    <source>
        <strain evidence="1">CL356</strain>
    </source>
</reference>